<evidence type="ECO:0000313" key="4">
    <source>
        <dbReference type="Proteomes" id="UP000298588"/>
    </source>
</evidence>
<evidence type="ECO:0000256" key="1">
    <source>
        <dbReference type="SAM" id="Phobius"/>
    </source>
</evidence>
<feature type="transmembrane region" description="Helical" evidence="1">
    <location>
        <begin position="155"/>
        <end position="175"/>
    </location>
</feature>
<evidence type="ECO:0000313" key="3">
    <source>
        <dbReference type="EMBL" id="QCK85839.1"/>
    </source>
</evidence>
<keyword evidence="3" id="KW-0808">Transferase</keyword>
<dbReference type="GO" id="GO:0016020">
    <property type="term" value="C:membrane"/>
    <property type="evidence" value="ECO:0007669"/>
    <property type="project" value="TreeGrafter"/>
</dbReference>
<feature type="transmembrane region" description="Helical" evidence="1">
    <location>
        <begin position="182"/>
        <end position="203"/>
    </location>
</feature>
<dbReference type="EMBL" id="CP039865">
    <property type="protein sequence ID" value="QCK85839.1"/>
    <property type="molecule type" value="Genomic_DNA"/>
</dbReference>
<keyword evidence="1" id="KW-1133">Transmembrane helix</keyword>
<dbReference type="PANTHER" id="PTHR23028">
    <property type="entry name" value="ACETYLTRANSFERASE"/>
    <property type="match status" value="1"/>
</dbReference>
<dbReference type="OrthoDB" id="9796461at2"/>
<dbReference type="InterPro" id="IPR050879">
    <property type="entry name" value="Acyltransferase_3"/>
</dbReference>
<feature type="transmembrane region" description="Helical" evidence="1">
    <location>
        <begin position="238"/>
        <end position="256"/>
    </location>
</feature>
<gene>
    <name evidence="3" type="ORF">E8L99_08720</name>
</gene>
<feature type="transmembrane region" description="Helical" evidence="1">
    <location>
        <begin position="89"/>
        <end position="110"/>
    </location>
</feature>
<accession>A0A4D7QJD0</accession>
<dbReference type="GO" id="GO:0016747">
    <property type="term" value="F:acyltransferase activity, transferring groups other than amino-acyl groups"/>
    <property type="evidence" value="ECO:0007669"/>
    <property type="project" value="InterPro"/>
</dbReference>
<proteinExistence type="predicted"/>
<dbReference type="Proteomes" id="UP000298588">
    <property type="component" value="Chromosome"/>
</dbReference>
<dbReference type="GO" id="GO:0000271">
    <property type="term" value="P:polysaccharide biosynthetic process"/>
    <property type="evidence" value="ECO:0007669"/>
    <property type="project" value="TreeGrafter"/>
</dbReference>
<protein>
    <submittedName>
        <fullName evidence="3">Acyltransferase</fullName>
    </submittedName>
</protein>
<reference evidence="3 4" key="1">
    <citation type="submission" date="2019-04" db="EMBL/GenBank/DDBJ databases">
        <title>Phreatobacter aquaticus sp. nov.</title>
        <authorList>
            <person name="Choi A."/>
            <person name="Baek K."/>
        </authorList>
    </citation>
    <scope>NUCLEOTIDE SEQUENCE [LARGE SCALE GENOMIC DNA]</scope>
    <source>
        <strain evidence="3 4">NMCR1094</strain>
    </source>
</reference>
<dbReference type="AlphaFoldDB" id="A0A4D7QJD0"/>
<evidence type="ECO:0000259" key="2">
    <source>
        <dbReference type="Pfam" id="PF01757"/>
    </source>
</evidence>
<feature type="transmembrane region" description="Helical" evidence="1">
    <location>
        <begin position="339"/>
        <end position="363"/>
    </location>
</feature>
<organism evidence="3 4">
    <name type="scientific">Phreatobacter aquaticus</name>
    <dbReference type="NCBI Taxonomy" id="2570229"/>
    <lineage>
        <taxon>Bacteria</taxon>
        <taxon>Pseudomonadati</taxon>
        <taxon>Pseudomonadota</taxon>
        <taxon>Alphaproteobacteria</taxon>
        <taxon>Hyphomicrobiales</taxon>
        <taxon>Phreatobacteraceae</taxon>
        <taxon>Phreatobacter</taxon>
    </lineage>
</organism>
<feature type="transmembrane region" description="Helical" evidence="1">
    <location>
        <begin position="20"/>
        <end position="40"/>
    </location>
</feature>
<feature type="domain" description="Acyltransferase 3" evidence="2">
    <location>
        <begin position="16"/>
        <end position="357"/>
    </location>
</feature>
<feature type="transmembrane region" description="Helical" evidence="1">
    <location>
        <begin position="209"/>
        <end position="226"/>
    </location>
</feature>
<dbReference type="Pfam" id="PF01757">
    <property type="entry name" value="Acyl_transf_3"/>
    <property type="match status" value="1"/>
</dbReference>
<sequence length="402" mass="43347">MCAAMKQTVTLPTRFRSLDAWRGICAALVVLFHVPILHMAKDAPAFANLQLGVDFFFVLSGFVISHAYGDRLQATRDSRGFMEARFRRLWPLHVVVLAAFVLLELAKLAYGYVKPGFVVDAAPFPPGRSPIEIVTNLLFLQSFGLHPGLSWNSPAWSIAVEFWTSAVFLGILLWAPKARNGIFIALAVASAAILALVSPSSLFVSSDWGFVRCLLGFSVGCLVYDLRLRLPAPTLPLGLLEILTAMLAAAFVLLTPQGPAHLAAPLVFGVLIYVYSFEGGAASALLMTRVPQALGRWSFAIYMTHAFLFQLMRTAGSFADQKLGLHNVVMHNGDKLITIGSPTQAIVALVAVPAVVIAVGAFFHRFVEVPFSRKPAPSAAATPTPRLVPREGGVGGVTVRRA</sequence>
<feature type="transmembrane region" description="Helical" evidence="1">
    <location>
        <begin position="262"/>
        <end position="287"/>
    </location>
</feature>
<keyword evidence="3" id="KW-0012">Acyltransferase</keyword>
<keyword evidence="1" id="KW-0812">Transmembrane</keyword>
<name>A0A4D7QJD0_9HYPH</name>
<keyword evidence="4" id="KW-1185">Reference proteome</keyword>
<dbReference type="KEGG" id="paqt:E8L99_08720"/>
<dbReference type="InterPro" id="IPR002656">
    <property type="entry name" value="Acyl_transf_3_dom"/>
</dbReference>
<keyword evidence="1" id="KW-0472">Membrane</keyword>
<dbReference type="PANTHER" id="PTHR23028:SF131">
    <property type="entry name" value="BLR2367 PROTEIN"/>
    <property type="match status" value="1"/>
</dbReference>
<feature type="transmembrane region" description="Helical" evidence="1">
    <location>
        <begin position="299"/>
        <end position="319"/>
    </location>
</feature>
<feature type="transmembrane region" description="Helical" evidence="1">
    <location>
        <begin position="46"/>
        <end position="68"/>
    </location>
</feature>